<reference evidence="2 3" key="2">
    <citation type="submission" date="2015-05" db="EMBL/GenBank/DDBJ databases">
        <title>Lifestyle Evolution in Cyanobacterial Symbionts of Sponges.</title>
        <authorList>
            <person name="Burgsdorf I."/>
            <person name="Slaby B.M."/>
            <person name="Handley K.M."/>
            <person name="Haber M."/>
            <person name="Blom J."/>
            <person name="Marshall C.W."/>
            <person name="Gilbert J.A."/>
            <person name="Hentschel U."/>
            <person name="Steindler L."/>
        </authorList>
    </citation>
    <scope>NUCLEOTIDE SEQUENCE [LARGE SCALE GENOMIC DNA]</scope>
    <source>
        <strain evidence="2">15L</strain>
    </source>
</reference>
<reference evidence="2 3" key="1">
    <citation type="submission" date="2015-02" db="EMBL/GenBank/DDBJ databases">
        <authorList>
            <person name="Slaby B."/>
            <person name="Hentschel U."/>
        </authorList>
    </citation>
    <scope>NUCLEOTIDE SEQUENCE [LARGE SCALE GENOMIC DNA]</scope>
    <source>
        <strain evidence="2">15L</strain>
    </source>
</reference>
<comment type="caution">
    <text evidence="2">The sequence shown here is derived from an EMBL/GenBank/DDBJ whole genome shotgun (WGS) entry which is preliminary data.</text>
</comment>
<dbReference type="EMBL" id="JYFQ01000116">
    <property type="protein sequence ID" value="KKZ12163.1"/>
    <property type="molecule type" value="Genomic_DNA"/>
</dbReference>
<organism evidence="2 3">
    <name type="scientific">Candidatus Synechococcus spongiarum 15L</name>
    <dbReference type="NCBI Taxonomy" id="1608419"/>
    <lineage>
        <taxon>Bacteria</taxon>
        <taxon>Bacillati</taxon>
        <taxon>Cyanobacteriota</taxon>
        <taxon>Cyanophyceae</taxon>
        <taxon>Synechococcales</taxon>
        <taxon>Synechococcaceae</taxon>
        <taxon>Synechococcus</taxon>
    </lineage>
</organism>
<dbReference type="AlphaFoldDB" id="A0A0G8AUK4"/>
<dbReference type="Proteomes" id="UP000035037">
    <property type="component" value="Unassembled WGS sequence"/>
</dbReference>
<protein>
    <recommendedName>
        <fullName evidence="1">Transposase putative helix-turn-helix domain-containing protein</fullName>
    </recommendedName>
</protein>
<dbReference type="Pfam" id="PF12323">
    <property type="entry name" value="HTH_OrfB_IS605"/>
    <property type="match status" value="1"/>
</dbReference>
<evidence type="ECO:0000313" key="2">
    <source>
        <dbReference type="EMBL" id="KKZ12163.1"/>
    </source>
</evidence>
<sequence>MVCSLAASASFMEQGQSVATETSPYVNYRNVRYRLLPGFARTARQLFSLAGICRLVWNRFLARNQEAYQLPSGESRAPRHAVRPLLLVVQGFH</sequence>
<accession>A0A0G8AUK4</accession>
<feature type="domain" description="Transposase putative helix-turn-helix" evidence="1">
    <location>
        <begin position="29"/>
        <end position="69"/>
    </location>
</feature>
<name>A0A0G8AUK4_9SYNE</name>
<gene>
    <name evidence="2" type="ORF">TQ37_05935</name>
</gene>
<dbReference type="InterPro" id="IPR021027">
    <property type="entry name" value="Transposase_put_HTH"/>
</dbReference>
<proteinExistence type="predicted"/>
<evidence type="ECO:0000313" key="3">
    <source>
        <dbReference type="Proteomes" id="UP000035037"/>
    </source>
</evidence>
<evidence type="ECO:0000259" key="1">
    <source>
        <dbReference type="Pfam" id="PF12323"/>
    </source>
</evidence>